<gene>
    <name evidence="1" type="primary">TRM5_1</name>
    <name evidence="1" type="ORF">LTR37_014099</name>
</gene>
<evidence type="ECO:0000313" key="2">
    <source>
        <dbReference type="Proteomes" id="UP001281147"/>
    </source>
</evidence>
<protein>
    <submittedName>
        <fullName evidence="1">tRNA(M(1)G37)methyltransferase</fullName>
        <ecNumber evidence="1">2.1.1.228</ecNumber>
    </submittedName>
</protein>
<keyword evidence="1" id="KW-0489">Methyltransferase</keyword>
<dbReference type="EC" id="2.1.1.228" evidence="1"/>
<keyword evidence="2" id="KW-1185">Reference proteome</keyword>
<accession>A0ACC3MUM5</accession>
<comment type="caution">
    <text evidence="1">The sequence shown here is derived from an EMBL/GenBank/DDBJ whole genome shotgun (WGS) entry which is preliminary data.</text>
</comment>
<organism evidence="1 2">
    <name type="scientific">Vermiconidia calcicola</name>
    <dbReference type="NCBI Taxonomy" id="1690605"/>
    <lineage>
        <taxon>Eukaryota</taxon>
        <taxon>Fungi</taxon>
        <taxon>Dikarya</taxon>
        <taxon>Ascomycota</taxon>
        <taxon>Pezizomycotina</taxon>
        <taxon>Dothideomycetes</taxon>
        <taxon>Dothideomycetidae</taxon>
        <taxon>Mycosphaerellales</taxon>
        <taxon>Extremaceae</taxon>
        <taxon>Vermiconidia</taxon>
    </lineage>
</organism>
<evidence type="ECO:0000313" key="1">
    <source>
        <dbReference type="EMBL" id="KAK3703996.1"/>
    </source>
</evidence>
<proteinExistence type="predicted"/>
<dbReference type="Proteomes" id="UP001281147">
    <property type="component" value="Unassembled WGS sequence"/>
</dbReference>
<sequence length="525" mass="58812">MASEKDTELDSNMFRPPIARGMQTLDRSFFQNIVRLKAARVFDNKNISKIRSQLERSKDALQQDRLANVYPDPDPDRAKVGKKCILLRPEVRQDSLSLATTNESTNGEIPHHQTNGDSGHKATPWPHSSILTEFVIQDLISIIPYNLNLDYTYWPYHSIIASILPESLRSEIPSGFSQVGHVVHLNLREQYLPYKHLIAQILIDKNPGARTVINKIDDVGEENEFRTFKYECLAGEDDLNVAVSEAGCEFKFDYGKVYWNPRLSTEHGRLVALFQTGEAVCDVMAGIGPFAVPAGRKGVFVWGNDLNPESYSGLTDAIARNKVGGYVSACNQDGRTFIKDAARQLLEDEKKVEIKKKVSRKDPLGTKPEVLKVVEQPKTFQHYVLNLPASALTFLPSFIGLYPPELREKVSEGTMMPLVHVYCFSTKDELEAGVSSGNMNEPTNPIGDDNIDGHPTVHTDAQEDNAIAKICAIVSQQLQHEMRPGRMGDKDAVEVWDVRDVAPKKRMFCASFRLPEDVAFRVSGR</sequence>
<keyword evidence="1" id="KW-0808">Transferase</keyword>
<reference evidence="1" key="1">
    <citation type="submission" date="2023-07" db="EMBL/GenBank/DDBJ databases">
        <title>Black Yeasts Isolated from many extreme environments.</title>
        <authorList>
            <person name="Coleine C."/>
            <person name="Stajich J.E."/>
            <person name="Selbmann L."/>
        </authorList>
    </citation>
    <scope>NUCLEOTIDE SEQUENCE</scope>
    <source>
        <strain evidence="1">CCFEE 5714</strain>
    </source>
</reference>
<name>A0ACC3MUM5_9PEZI</name>
<dbReference type="EMBL" id="JAUTXU010000144">
    <property type="protein sequence ID" value="KAK3703996.1"/>
    <property type="molecule type" value="Genomic_DNA"/>
</dbReference>